<evidence type="ECO:0000313" key="3">
    <source>
        <dbReference type="Proteomes" id="UP000265180"/>
    </source>
</evidence>
<organism evidence="2 3">
    <name type="scientific">Oryzias latipes</name>
    <name type="common">Japanese rice fish</name>
    <name type="synonym">Japanese killifish</name>
    <dbReference type="NCBI Taxonomy" id="8090"/>
    <lineage>
        <taxon>Eukaryota</taxon>
        <taxon>Metazoa</taxon>
        <taxon>Chordata</taxon>
        <taxon>Craniata</taxon>
        <taxon>Vertebrata</taxon>
        <taxon>Euteleostomi</taxon>
        <taxon>Actinopterygii</taxon>
        <taxon>Neopterygii</taxon>
        <taxon>Teleostei</taxon>
        <taxon>Neoteleostei</taxon>
        <taxon>Acanthomorphata</taxon>
        <taxon>Ovalentaria</taxon>
        <taxon>Atherinomorphae</taxon>
        <taxon>Beloniformes</taxon>
        <taxon>Adrianichthyidae</taxon>
        <taxon>Oryziinae</taxon>
        <taxon>Oryzias</taxon>
    </lineage>
</organism>
<reference evidence="2" key="4">
    <citation type="submission" date="2025-09" db="UniProtKB">
        <authorList>
            <consortium name="Ensembl"/>
        </authorList>
    </citation>
    <scope>IDENTIFICATION</scope>
    <source>
        <strain evidence="2">HNI</strain>
    </source>
</reference>
<proteinExistence type="predicted"/>
<dbReference type="Ensembl" id="ENSORLT00020023185.1">
    <property type="protein sequence ID" value="ENSORLP00020015229.1"/>
    <property type="gene ID" value="ENSORLG00020016239.1"/>
</dbReference>
<protein>
    <recommendedName>
        <fullName evidence="4">Transposase Tc1-like domain-containing protein</fullName>
    </recommendedName>
</protein>
<dbReference type="Proteomes" id="UP000265180">
    <property type="component" value="Chromosome 4"/>
</dbReference>
<evidence type="ECO:0000313" key="2">
    <source>
        <dbReference type="Ensembl" id="ENSORLP00020015229.1"/>
    </source>
</evidence>
<dbReference type="AlphaFoldDB" id="A0A3P9L3D3"/>
<evidence type="ECO:0008006" key="4">
    <source>
        <dbReference type="Google" id="ProtNLM"/>
    </source>
</evidence>
<accession>A0A3P9L3D3</accession>
<dbReference type="InterPro" id="IPR036388">
    <property type="entry name" value="WH-like_DNA-bd_sf"/>
</dbReference>
<feature type="region of interest" description="Disordered" evidence="1">
    <location>
        <begin position="1"/>
        <end position="22"/>
    </location>
</feature>
<reference evidence="2" key="3">
    <citation type="submission" date="2025-08" db="UniProtKB">
        <authorList>
            <consortium name="Ensembl"/>
        </authorList>
    </citation>
    <scope>IDENTIFICATION</scope>
    <source>
        <strain evidence="2">HNI</strain>
    </source>
</reference>
<dbReference type="Gene3D" id="1.10.10.10">
    <property type="entry name" value="Winged helix-like DNA-binding domain superfamily/Winged helix DNA-binding domain"/>
    <property type="match status" value="1"/>
</dbReference>
<name>A0A3P9L3D3_ORYLA</name>
<reference key="1">
    <citation type="journal article" date="2007" name="Nature">
        <title>The medaka draft genome and insights into vertebrate genome evolution.</title>
        <authorList>
            <person name="Kasahara M."/>
            <person name="Naruse K."/>
            <person name="Sasaki S."/>
            <person name="Nakatani Y."/>
            <person name="Qu W."/>
            <person name="Ahsan B."/>
            <person name="Yamada T."/>
            <person name="Nagayasu Y."/>
            <person name="Doi K."/>
            <person name="Kasai Y."/>
            <person name="Jindo T."/>
            <person name="Kobayashi D."/>
            <person name="Shimada A."/>
            <person name="Toyoda A."/>
            <person name="Kuroki Y."/>
            <person name="Fujiyama A."/>
            <person name="Sasaki T."/>
            <person name="Shimizu A."/>
            <person name="Asakawa S."/>
            <person name="Shimizu N."/>
            <person name="Hashimoto S."/>
            <person name="Yang J."/>
            <person name="Lee Y."/>
            <person name="Matsushima K."/>
            <person name="Sugano S."/>
            <person name="Sakaizumi M."/>
            <person name="Narita T."/>
            <person name="Ohishi K."/>
            <person name="Haga S."/>
            <person name="Ohta F."/>
            <person name="Nomoto H."/>
            <person name="Nogata K."/>
            <person name="Morishita T."/>
            <person name="Endo T."/>
            <person name="Shin-I T."/>
            <person name="Takeda H."/>
            <person name="Morishita S."/>
            <person name="Kohara Y."/>
        </authorList>
    </citation>
    <scope>NUCLEOTIDE SEQUENCE [LARGE SCALE GENOMIC DNA]</scope>
    <source>
        <strain>Hd-rR</strain>
    </source>
</reference>
<sequence>MRSPKLPKKKKKEFGKPSKGYKPISKQLEVPVTTVAHIIQKFKTHGTWTGRRPRRTRLLKGNHKKARLDLQKCMLTSHKASGKMSFGQMRQNWIFLVRHISSVFVDSKMKHPTKRTLSLL</sequence>
<feature type="compositionally biased region" description="Basic residues" evidence="1">
    <location>
        <begin position="1"/>
        <end position="13"/>
    </location>
</feature>
<evidence type="ECO:0000256" key="1">
    <source>
        <dbReference type="SAM" id="MobiDB-lite"/>
    </source>
</evidence>
<reference evidence="2 3" key="2">
    <citation type="submission" date="2017-04" db="EMBL/GenBank/DDBJ databases">
        <title>CpG methylation of centromeres and impact of large insertions on vertebrate speciation.</title>
        <authorList>
            <person name="Ichikawa K."/>
            <person name="Yoshimura J."/>
            <person name="Morishita S."/>
        </authorList>
    </citation>
    <scope>NUCLEOTIDE SEQUENCE</scope>
    <source>
        <strain evidence="2 3">HNI</strain>
    </source>
</reference>